<sequence>MALEHTSDSALARAVRKVGSQSAFARLLGTRQSTIFGWLKNAKDLPAEHARLVSDATGIPLHELRPDIFLPDDQMPDEHAGGSPAAATIPPAAAGVQDPVQGLQS</sequence>
<dbReference type="PROSITE" id="PS50943">
    <property type="entry name" value="HTH_CROC1"/>
    <property type="match status" value="1"/>
</dbReference>
<dbReference type="InterPro" id="IPR010982">
    <property type="entry name" value="Lambda_DNA-bd_dom_sf"/>
</dbReference>
<feature type="domain" description="HTH cro/C1-type" evidence="2">
    <location>
        <begin position="20"/>
        <end position="64"/>
    </location>
</feature>
<feature type="region of interest" description="Disordered" evidence="1">
    <location>
        <begin position="67"/>
        <end position="105"/>
    </location>
</feature>
<evidence type="ECO:0000259" key="2">
    <source>
        <dbReference type="PROSITE" id="PS50943"/>
    </source>
</evidence>
<proteinExistence type="predicted"/>
<comment type="caution">
    <text evidence="3">The sequence shown here is derived from an EMBL/GenBank/DDBJ whole genome shotgun (WGS) entry which is preliminary data.</text>
</comment>
<dbReference type="Gene3D" id="1.10.260.40">
    <property type="entry name" value="lambda repressor-like DNA-binding domains"/>
    <property type="match status" value="1"/>
</dbReference>
<dbReference type="AlphaFoldDB" id="A0A2W5QF52"/>
<dbReference type="GO" id="GO:0003677">
    <property type="term" value="F:DNA binding"/>
    <property type="evidence" value="ECO:0007669"/>
    <property type="project" value="InterPro"/>
</dbReference>
<name>A0A2W5QF52_9SPHN</name>
<organism evidence="3 4">
    <name type="scientific">Novosphingobium pentaromativorans</name>
    <dbReference type="NCBI Taxonomy" id="205844"/>
    <lineage>
        <taxon>Bacteria</taxon>
        <taxon>Pseudomonadati</taxon>
        <taxon>Pseudomonadota</taxon>
        <taxon>Alphaproteobacteria</taxon>
        <taxon>Sphingomonadales</taxon>
        <taxon>Sphingomonadaceae</taxon>
        <taxon>Novosphingobium</taxon>
    </lineage>
</organism>
<evidence type="ECO:0000313" key="3">
    <source>
        <dbReference type="EMBL" id="PZQ56247.1"/>
    </source>
</evidence>
<feature type="compositionally biased region" description="Low complexity" evidence="1">
    <location>
        <begin position="81"/>
        <end position="95"/>
    </location>
</feature>
<reference evidence="3 4" key="1">
    <citation type="submission" date="2017-08" db="EMBL/GenBank/DDBJ databases">
        <title>Infants hospitalized years apart are colonized by the same room-sourced microbial strains.</title>
        <authorList>
            <person name="Brooks B."/>
            <person name="Olm M.R."/>
            <person name="Firek B.A."/>
            <person name="Baker R."/>
            <person name="Thomas B.C."/>
            <person name="Morowitz M.J."/>
            <person name="Banfield J.F."/>
        </authorList>
    </citation>
    <scope>NUCLEOTIDE SEQUENCE [LARGE SCALE GENOMIC DNA]</scope>
    <source>
        <strain evidence="3">S2_005_002_R2_33</strain>
    </source>
</reference>
<dbReference type="SUPFAM" id="SSF47413">
    <property type="entry name" value="lambda repressor-like DNA-binding domains"/>
    <property type="match status" value="1"/>
</dbReference>
<dbReference type="Pfam" id="PF15943">
    <property type="entry name" value="YdaS_toxin"/>
    <property type="match status" value="1"/>
</dbReference>
<evidence type="ECO:0000313" key="4">
    <source>
        <dbReference type="Proteomes" id="UP000249082"/>
    </source>
</evidence>
<accession>A0A2W5QF52</accession>
<protein>
    <recommendedName>
        <fullName evidence="2">HTH cro/C1-type domain-containing protein</fullName>
    </recommendedName>
</protein>
<dbReference type="InterPro" id="IPR031856">
    <property type="entry name" value="YdaS_toxin-like"/>
</dbReference>
<dbReference type="InterPro" id="IPR001387">
    <property type="entry name" value="Cro/C1-type_HTH"/>
</dbReference>
<evidence type="ECO:0000256" key="1">
    <source>
        <dbReference type="SAM" id="MobiDB-lite"/>
    </source>
</evidence>
<gene>
    <name evidence="3" type="ORF">DI555_06435</name>
</gene>
<dbReference type="Proteomes" id="UP000249082">
    <property type="component" value="Unassembled WGS sequence"/>
</dbReference>
<dbReference type="EMBL" id="QFPX01000004">
    <property type="protein sequence ID" value="PZQ56247.1"/>
    <property type="molecule type" value="Genomic_DNA"/>
</dbReference>
<dbReference type="CDD" id="cd00093">
    <property type="entry name" value="HTH_XRE"/>
    <property type="match status" value="1"/>
</dbReference>